<evidence type="ECO:0000313" key="3">
    <source>
        <dbReference type="Proteomes" id="UP001153269"/>
    </source>
</evidence>
<feature type="region of interest" description="Disordered" evidence="1">
    <location>
        <begin position="102"/>
        <end position="122"/>
    </location>
</feature>
<accession>A0A9N7VVM4</accession>
<proteinExistence type="predicted"/>
<dbReference type="AlphaFoldDB" id="A0A9N7VVM4"/>
<dbReference type="EMBL" id="CADEAL010004304">
    <property type="protein sequence ID" value="CAB1456594.1"/>
    <property type="molecule type" value="Genomic_DNA"/>
</dbReference>
<sequence>MSAALISQSSVTITIIIILLAEWAPFPTIIIIIIINNNFFVILVHSPLCGRVRRLSFKLIFFFSLSLHHAEVGDAPSRTAAAAQRNKHGVVTRRQTAVRAGERVPVPGPSHPGPSHRSQCVGSVSGNMEQPSVLCSEPRVERPRPQPVVIQGRCGPGVAIQTIMPLALAAGQDVCV</sequence>
<dbReference type="Proteomes" id="UP001153269">
    <property type="component" value="Unassembled WGS sequence"/>
</dbReference>
<evidence type="ECO:0000256" key="1">
    <source>
        <dbReference type="SAM" id="MobiDB-lite"/>
    </source>
</evidence>
<reference evidence="2" key="1">
    <citation type="submission" date="2020-03" db="EMBL/GenBank/DDBJ databases">
        <authorList>
            <person name="Weist P."/>
        </authorList>
    </citation>
    <scope>NUCLEOTIDE SEQUENCE</scope>
</reference>
<keyword evidence="3" id="KW-1185">Reference proteome</keyword>
<gene>
    <name evidence="2" type="ORF">PLEPLA_LOCUS44379</name>
</gene>
<evidence type="ECO:0000313" key="2">
    <source>
        <dbReference type="EMBL" id="CAB1456594.1"/>
    </source>
</evidence>
<protein>
    <submittedName>
        <fullName evidence="2">Uncharacterized protein</fullName>
    </submittedName>
</protein>
<name>A0A9N7VVM4_PLEPL</name>
<comment type="caution">
    <text evidence="2">The sequence shown here is derived from an EMBL/GenBank/DDBJ whole genome shotgun (WGS) entry which is preliminary data.</text>
</comment>
<organism evidence="2 3">
    <name type="scientific">Pleuronectes platessa</name>
    <name type="common">European plaice</name>
    <dbReference type="NCBI Taxonomy" id="8262"/>
    <lineage>
        <taxon>Eukaryota</taxon>
        <taxon>Metazoa</taxon>
        <taxon>Chordata</taxon>
        <taxon>Craniata</taxon>
        <taxon>Vertebrata</taxon>
        <taxon>Euteleostomi</taxon>
        <taxon>Actinopterygii</taxon>
        <taxon>Neopterygii</taxon>
        <taxon>Teleostei</taxon>
        <taxon>Neoteleostei</taxon>
        <taxon>Acanthomorphata</taxon>
        <taxon>Carangaria</taxon>
        <taxon>Pleuronectiformes</taxon>
        <taxon>Pleuronectoidei</taxon>
        <taxon>Pleuronectidae</taxon>
        <taxon>Pleuronectes</taxon>
    </lineage>
</organism>